<dbReference type="PANTHER" id="PTHR23416">
    <property type="entry name" value="SIALIC ACID SYNTHASE-RELATED"/>
    <property type="match status" value="1"/>
</dbReference>
<comment type="similarity">
    <text evidence="1">Belongs to the transferase hexapeptide repeat family.</text>
</comment>
<keyword evidence="6" id="KW-1185">Reference proteome</keyword>
<accession>A0ABV3ZJ79</accession>
<dbReference type="PANTHER" id="PTHR23416:SF23">
    <property type="entry name" value="ACETYLTRANSFERASE C18B11.09C-RELATED"/>
    <property type="match status" value="1"/>
</dbReference>
<evidence type="ECO:0000313" key="6">
    <source>
        <dbReference type="Proteomes" id="UP001560573"/>
    </source>
</evidence>
<dbReference type="EMBL" id="JAULBC010000007">
    <property type="protein sequence ID" value="MEX6689951.1"/>
    <property type="molecule type" value="Genomic_DNA"/>
</dbReference>
<organism evidence="5 6">
    <name type="scientific">Danxiaibacter flavus</name>
    <dbReference type="NCBI Taxonomy" id="3049108"/>
    <lineage>
        <taxon>Bacteria</taxon>
        <taxon>Pseudomonadati</taxon>
        <taxon>Bacteroidota</taxon>
        <taxon>Chitinophagia</taxon>
        <taxon>Chitinophagales</taxon>
        <taxon>Chitinophagaceae</taxon>
        <taxon>Danxiaibacter</taxon>
    </lineage>
</organism>
<evidence type="ECO:0000256" key="1">
    <source>
        <dbReference type="ARBA" id="ARBA00007274"/>
    </source>
</evidence>
<dbReference type="SUPFAM" id="SSF51161">
    <property type="entry name" value="Trimeric LpxA-like enzymes"/>
    <property type="match status" value="1"/>
</dbReference>
<evidence type="ECO:0000313" key="5">
    <source>
        <dbReference type="EMBL" id="MEX6689951.1"/>
    </source>
</evidence>
<evidence type="ECO:0000256" key="4">
    <source>
        <dbReference type="ARBA" id="ARBA00023315"/>
    </source>
</evidence>
<dbReference type="InterPro" id="IPR001451">
    <property type="entry name" value="Hexapep"/>
</dbReference>
<comment type="caution">
    <text evidence="5">The sequence shown here is derived from an EMBL/GenBank/DDBJ whole genome shotgun (WGS) entry which is preliminary data.</text>
</comment>
<gene>
    <name evidence="5" type="ORF">QTN47_20755</name>
</gene>
<protein>
    <submittedName>
        <fullName evidence="5">DapH/DapD/GlmU-related protein</fullName>
    </submittedName>
</protein>
<evidence type="ECO:0000256" key="2">
    <source>
        <dbReference type="ARBA" id="ARBA00022679"/>
    </source>
</evidence>
<dbReference type="InterPro" id="IPR018357">
    <property type="entry name" value="Hexapep_transf_CS"/>
</dbReference>
<dbReference type="Gene3D" id="2.160.10.10">
    <property type="entry name" value="Hexapeptide repeat proteins"/>
    <property type="match status" value="1"/>
</dbReference>
<dbReference type="Proteomes" id="UP001560573">
    <property type="component" value="Unassembled WGS sequence"/>
</dbReference>
<dbReference type="PROSITE" id="PS00101">
    <property type="entry name" value="HEXAPEP_TRANSFERASES"/>
    <property type="match status" value="1"/>
</dbReference>
<dbReference type="InterPro" id="IPR051159">
    <property type="entry name" value="Hexapeptide_acetyltransf"/>
</dbReference>
<name>A0ABV3ZJ79_9BACT</name>
<dbReference type="Pfam" id="PF00132">
    <property type="entry name" value="Hexapep"/>
    <property type="match status" value="1"/>
</dbReference>
<evidence type="ECO:0000256" key="3">
    <source>
        <dbReference type="ARBA" id="ARBA00022737"/>
    </source>
</evidence>
<reference evidence="5 6" key="1">
    <citation type="submission" date="2023-07" db="EMBL/GenBank/DDBJ databases">
        <authorList>
            <person name="Lian W.-H."/>
        </authorList>
    </citation>
    <scope>NUCLEOTIDE SEQUENCE [LARGE SCALE GENOMIC DNA]</scope>
    <source>
        <strain evidence="5 6">SYSU DXS3180</strain>
    </source>
</reference>
<sequence>MISKISGLPTIPAAYHEQTSPYGSPWTKQRRIKMLLWNVCWSLLCVWTPKPANRWRLFWMKLFGAKIYGTPFVHQRARIQIPWNLTMHHRATLGDRANAYSLGPIEIGEHATVAQEAYLCTGTHAFDQPAHNLVTMPIIIEQYAFVGARAFVLPGVTIGKHAIVGACSVVTKNVLPHSVVKGNPAK</sequence>
<keyword evidence="4" id="KW-0012">Acyltransferase</keyword>
<dbReference type="InterPro" id="IPR011004">
    <property type="entry name" value="Trimer_LpxA-like_sf"/>
</dbReference>
<proteinExistence type="inferred from homology"/>
<keyword evidence="3" id="KW-0677">Repeat</keyword>
<keyword evidence="2" id="KW-0808">Transferase</keyword>
<dbReference type="RefSeq" id="WP_369331357.1">
    <property type="nucleotide sequence ID" value="NZ_JAULBC010000007.1"/>
</dbReference>